<dbReference type="OrthoDB" id="5419927at2759"/>
<reference evidence="1" key="1">
    <citation type="submission" date="2016-03" db="EMBL/GenBank/DDBJ databases">
        <title>Draft genome sequence of Rosellinia necatrix.</title>
        <authorList>
            <person name="Kanematsu S."/>
        </authorList>
    </citation>
    <scope>NUCLEOTIDE SEQUENCE [LARGE SCALE GENOMIC DNA]</scope>
    <source>
        <strain evidence="1">W97</strain>
    </source>
</reference>
<dbReference type="EMBL" id="DF977498">
    <property type="protein sequence ID" value="GAW26877.1"/>
    <property type="molecule type" value="Genomic_DNA"/>
</dbReference>
<sequence>MYDRIIACFLVTVSGGLTAKVEWLKPLILQGGYGPVDEKIDDVKKASENLERALQLCEHKKLDSIQHNTEDTRRDIAALKNLFLQFLRVQFHNTAWLVDLQSQNQGRREISNKDVPPKEYISQSELLLSIQPTSSTVEEIGSQRTVTERVLRAGYATGKGKQARAEWLMRDETGAVGEWFKSGCSRAILVNGNSYVERISSLSFFCAMLIRSLKALKRIIVLDHFCGLHTASDGLDNELCGSLGLLRNLTCQLAAQWRFGELSCVDDEQVATIKSEGRDMGPRQLWRLFQTLVEALPPMTPLFIFIDGISYYETDELSRDTKKLARAIMRLVRDSNVNAVVKVLFTSPHRALDMADILDENETVWIPKNPSGTRLGSADTQFRLAFGQMIERMEESGRRKGK</sequence>
<name>A0A1S8A9Y1_ROSNE</name>
<dbReference type="STRING" id="77044.A0A1S8A9Y1"/>
<evidence type="ECO:0000313" key="1">
    <source>
        <dbReference type="EMBL" id="GAW26877.1"/>
    </source>
</evidence>
<protein>
    <submittedName>
        <fullName evidence="1">Uncharacterized protein</fullName>
    </submittedName>
</protein>
<organism evidence="1">
    <name type="scientific">Rosellinia necatrix</name>
    <name type="common">White root-rot fungus</name>
    <dbReference type="NCBI Taxonomy" id="77044"/>
    <lineage>
        <taxon>Eukaryota</taxon>
        <taxon>Fungi</taxon>
        <taxon>Dikarya</taxon>
        <taxon>Ascomycota</taxon>
        <taxon>Pezizomycotina</taxon>
        <taxon>Sordariomycetes</taxon>
        <taxon>Xylariomycetidae</taxon>
        <taxon>Xylariales</taxon>
        <taxon>Xylariaceae</taxon>
        <taxon>Rosellinia</taxon>
    </lineage>
</organism>
<dbReference type="PANTHER" id="PTHR40619">
    <property type="entry name" value="FUNGAL STAND N-TERMINAL GOODBYE DOMAIN-CONTAINING PROTEIN"/>
    <property type="match status" value="1"/>
</dbReference>
<evidence type="ECO:0000313" key="2">
    <source>
        <dbReference type="Proteomes" id="UP000054516"/>
    </source>
</evidence>
<proteinExistence type="predicted"/>
<gene>
    <name evidence="1" type="ORF">SAMD00023353_5300250</name>
</gene>
<dbReference type="OMA" id="TFGELEC"/>
<dbReference type="Proteomes" id="UP000054516">
    <property type="component" value="Unassembled WGS sequence"/>
</dbReference>
<dbReference type="PANTHER" id="PTHR40619:SF3">
    <property type="entry name" value="FUNGAL STAND N-TERMINAL GOODBYE DOMAIN-CONTAINING PROTEIN"/>
    <property type="match status" value="1"/>
</dbReference>
<keyword evidence="2" id="KW-1185">Reference proteome</keyword>
<dbReference type="AlphaFoldDB" id="A0A1S8A9Y1"/>
<accession>A0A1S8A9Y1</accession>